<name>A0A3R5XUJ2_ORNRH</name>
<evidence type="ECO:0000259" key="10">
    <source>
        <dbReference type="PROSITE" id="PS51733"/>
    </source>
</evidence>
<evidence type="ECO:0000256" key="6">
    <source>
        <dbReference type="PIRNR" id="PIRNR016262"/>
    </source>
</evidence>
<evidence type="ECO:0000256" key="1">
    <source>
        <dbReference type="ARBA" id="ARBA00004821"/>
    </source>
</evidence>
<gene>
    <name evidence="5 11" type="primary">lipB</name>
    <name evidence="11" type="ORF">EQP59_05450</name>
</gene>
<dbReference type="GO" id="GO:0009249">
    <property type="term" value="P:protein lipoylation"/>
    <property type="evidence" value="ECO:0007669"/>
    <property type="project" value="InterPro"/>
</dbReference>
<dbReference type="GO" id="GO:0033819">
    <property type="term" value="F:lipoyl(octanoyl) transferase activity"/>
    <property type="evidence" value="ECO:0007669"/>
    <property type="project" value="UniProtKB-EC"/>
</dbReference>
<dbReference type="InterPro" id="IPR004143">
    <property type="entry name" value="BPL_LPL_catalytic"/>
</dbReference>
<dbReference type="GO" id="GO:0005737">
    <property type="term" value="C:cytoplasm"/>
    <property type="evidence" value="ECO:0007669"/>
    <property type="project" value="UniProtKB-SubCell"/>
</dbReference>
<evidence type="ECO:0000256" key="9">
    <source>
        <dbReference type="PIRSR" id="PIRSR016262-3"/>
    </source>
</evidence>
<dbReference type="HAMAP" id="MF_00013">
    <property type="entry name" value="LipB"/>
    <property type="match status" value="1"/>
</dbReference>
<accession>A0A3R5XUJ2</accession>
<feature type="binding site" evidence="5 8">
    <location>
        <begin position="114"/>
        <end position="121"/>
    </location>
    <ligand>
        <name>substrate</name>
    </ligand>
</feature>
<comment type="similarity">
    <text evidence="5 6">Belongs to the LipB family.</text>
</comment>
<dbReference type="PANTHER" id="PTHR10993">
    <property type="entry name" value="OCTANOYLTRANSFERASE"/>
    <property type="match status" value="1"/>
</dbReference>
<keyword evidence="5" id="KW-0963">Cytoplasm</keyword>
<dbReference type="SUPFAM" id="SSF55681">
    <property type="entry name" value="Class II aaRS and biotin synthetases"/>
    <property type="match status" value="1"/>
</dbReference>
<dbReference type="FunFam" id="3.30.930.10:FF:000035">
    <property type="entry name" value="Putative lipoyltransferase 2, mitochondrial"/>
    <property type="match status" value="1"/>
</dbReference>
<dbReference type="InterPro" id="IPR000544">
    <property type="entry name" value="Octanoyltransferase"/>
</dbReference>
<comment type="catalytic activity">
    <reaction evidence="5 6">
        <text>octanoyl-[ACP] + L-lysyl-[protein] = N(6)-octanoyl-L-lysyl-[protein] + holo-[ACP] + H(+)</text>
        <dbReference type="Rhea" id="RHEA:17665"/>
        <dbReference type="Rhea" id="RHEA-COMP:9636"/>
        <dbReference type="Rhea" id="RHEA-COMP:9685"/>
        <dbReference type="Rhea" id="RHEA-COMP:9752"/>
        <dbReference type="Rhea" id="RHEA-COMP:9928"/>
        <dbReference type="ChEBI" id="CHEBI:15378"/>
        <dbReference type="ChEBI" id="CHEBI:29969"/>
        <dbReference type="ChEBI" id="CHEBI:64479"/>
        <dbReference type="ChEBI" id="CHEBI:78463"/>
        <dbReference type="ChEBI" id="CHEBI:78809"/>
        <dbReference type="EC" id="2.3.1.181"/>
    </reaction>
</comment>
<dbReference type="UniPathway" id="UPA00538">
    <property type="reaction ID" value="UER00592"/>
</dbReference>
<dbReference type="PIRSF" id="PIRSF016262">
    <property type="entry name" value="LPLase"/>
    <property type="match status" value="1"/>
</dbReference>
<dbReference type="CDD" id="cd16444">
    <property type="entry name" value="LipB"/>
    <property type="match status" value="1"/>
</dbReference>
<dbReference type="Proteomes" id="UP000287701">
    <property type="component" value="Chromosome"/>
</dbReference>
<dbReference type="RefSeq" id="WP_128501293.1">
    <property type="nucleotide sequence ID" value="NZ_CP035107.1"/>
</dbReference>
<comment type="miscellaneous">
    <text evidence="5">In the reaction, the free carboxyl group of octanoic acid is attached via an amide linkage to the epsilon-amino group of a specific lysine residue of lipoyl domains of lipoate-dependent enzymes.</text>
</comment>
<dbReference type="EC" id="2.3.1.181" evidence="5 6"/>
<evidence type="ECO:0000256" key="4">
    <source>
        <dbReference type="ARBA" id="ARBA00024732"/>
    </source>
</evidence>
<dbReference type="OrthoDB" id="9787061at2"/>
<reference evidence="11 12" key="1">
    <citation type="submission" date="2019-01" db="EMBL/GenBank/DDBJ databases">
        <title>Whole Genome of Ornithobacterium rhinotracheale FARPER-174b.</title>
        <authorList>
            <person name="Tataje-Lavanda L.A."/>
            <person name="Montalvan A."/>
            <person name="Montesinos R."/>
            <person name="Zimic M."/>
            <person name="Fernandez-Sanchez M."/>
            <person name="Fernandez-Diaz M."/>
        </authorList>
    </citation>
    <scope>NUCLEOTIDE SEQUENCE [LARGE SCALE GENOMIC DNA]</scope>
    <source>
        <strain evidence="11 12">FARPER-174b</strain>
    </source>
</reference>
<evidence type="ECO:0000256" key="3">
    <source>
        <dbReference type="ARBA" id="ARBA00023315"/>
    </source>
</evidence>
<evidence type="ECO:0000313" key="11">
    <source>
        <dbReference type="EMBL" id="QAR30819.1"/>
    </source>
</evidence>
<comment type="pathway">
    <text evidence="1 5 6">Protein modification; protein lipoylation via endogenous pathway; protein N(6)-(lipoyl)lysine from octanoyl-[acyl-carrier-protein]: step 1/2.</text>
</comment>
<comment type="subcellular location">
    <subcellularLocation>
        <location evidence="5">Cytoplasm</location>
    </subcellularLocation>
</comment>
<feature type="domain" description="BPL/LPL catalytic" evidence="10">
    <location>
        <begin position="69"/>
        <end position="256"/>
    </location>
</feature>
<dbReference type="NCBIfam" id="TIGR00214">
    <property type="entry name" value="lipB"/>
    <property type="match status" value="1"/>
</dbReference>
<organism evidence="11 12">
    <name type="scientific">Ornithobacterium rhinotracheale</name>
    <dbReference type="NCBI Taxonomy" id="28251"/>
    <lineage>
        <taxon>Bacteria</taxon>
        <taxon>Pseudomonadati</taxon>
        <taxon>Bacteroidota</taxon>
        <taxon>Flavobacteriia</taxon>
        <taxon>Flavobacteriales</taxon>
        <taxon>Weeksellaceae</taxon>
        <taxon>Ornithobacterium</taxon>
    </lineage>
</organism>
<dbReference type="NCBIfam" id="NF010925">
    <property type="entry name" value="PRK14345.1"/>
    <property type="match status" value="1"/>
</dbReference>
<dbReference type="PROSITE" id="PS51733">
    <property type="entry name" value="BPL_LPL_CATALYTIC"/>
    <property type="match status" value="1"/>
</dbReference>
<keyword evidence="3 5" id="KW-0012">Acyltransferase</keyword>
<feature type="active site" description="Acyl-thioester intermediate" evidence="5 7">
    <location>
        <position position="217"/>
    </location>
</feature>
<evidence type="ECO:0000256" key="7">
    <source>
        <dbReference type="PIRSR" id="PIRSR016262-1"/>
    </source>
</evidence>
<keyword evidence="2 5" id="KW-0808">Transferase</keyword>
<protein>
    <recommendedName>
        <fullName evidence="5 6">Octanoyltransferase</fullName>
        <ecNumber evidence="5 6">2.3.1.181</ecNumber>
    </recommendedName>
    <alternativeName>
        <fullName evidence="5">Lipoate-protein ligase B</fullName>
    </alternativeName>
    <alternativeName>
        <fullName evidence="5">Lipoyl/octanoyl transferase</fullName>
    </alternativeName>
    <alternativeName>
        <fullName evidence="5">Octanoyl-[acyl-carrier-protein]-protein N-octanoyltransferase</fullName>
    </alternativeName>
</protein>
<feature type="site" description="Lowers pKa of active site Cys" evidence="5 9">
    <location>
        <position position="183"/>
    </location>
</feature>
<sequence>MKFNRVINKKVIFEDLGKNQDYQQIWDFQEAKLKEIVDIKMHLRQLERDYANAKDVSECRAIFNEIETTETPNYLYFVQHPHVYTLGKSGDEHNMLANAEKLKEIQATYIKTNRGGDITYHGPEQLVGYPILDLENFKTDIHWYLRNLEEVIIKTIGDYGLKGERSKGETGVWLDVGKPYARKICAMGVKASRWVTMHGFALNVNTDLKYFEYIIPCGIKDKAVASLERELGRKIDINEVKERLKRHFCEVFECEII</sequence>
<dbReference type="InterPro" id="IPR045864">
    <property type="entry name" value="aa-tRNA-synth_II/BPL/LPL"/>
</dbReference>
<dbReference type="EMBL" id="CP035107">
    <property type="protein sequence ID" value="QAR30819.1"/>
    <property type="molecule type" value="Genomic_DNA"/>
</dbReference>
<dbReference type="PANTHER" id="PTHR10993:SF12">
    <property type="entry name" value="OCTANOYLTRANSFERASE"/>
    <property type="match status" value="1"/>
</dbReference>
<dbReference type="Gene3D" id="3.30.930.10">
    <property type="entry name" value="Bira Bifunctional Protein, Domain 2"/>
    <property type="match status" value="1"/>
</dbReference>
<proteinExistence type="inferred from homology"/>
<evidence type="ECO:0000256" key="5">
    <source>
        <dbReference type="HAMAP-Rule" id="MF_00013"/>
    </source>
</evidence>
<dbReference type="AlphaFoldDB" id="A0A3R5XUJ2"/>
<feature type="binding site" evidence="5 8">
    <location>
        <begin position="186"/>
        <end position="188"/>
    </location>
    <ligand>
        <name>substrate</name>
    </ligand>
</feature>
<dbReference type="Pfam" id="PF21948">
    <property type="entry name" value="LplA-B_cat"/>
    <property type="match status" value="1"/>
</dbReference>
<evidence type="ECO:0000313" key="12">
    <source>
        <dbReference type="Proteomes" id="UP000287701"/>
    </source>
</evidence>
<evidence type="ECO:0000256" key="2">
    <source>
        <dbReference type="ARBA" id="ARBA00022679"/>
    </source>
</evidence>
<evidence type="ECO:0000256" key="8">
    <source>
        <dbReference type="PIRSR" id="PIRSR016262-2"/>
    </source>
</evidence>
<comment type="function">
    <text evidence="4 5 6">Catalyzes the transfer of endogenously produced octanoic acid from octanoyl-acyl-carrier-protein onto the lipoyl domains of lipoate-dependent enzymes. Lipoyl-ACP can also act as a substrate although octanoyl-ACP is likely to be the physiological substrate.</text>
</comment>
<feature type="binding site" evidence="5 8">
    <location>
        <begin position="199"/>
        <end position="201"/>
    </location>
    <ligand>
        <name>substrate</name>
    </ligand>
</feature>